<protein>
    <submittedName>
        <fullName evidence="1">Uncharacterized protein</fullName>
    </submittedName>
</protein>
<gene>
    <name evidence="1" type="ORF">X975_06548</name>
</gene>
<feature type="non-terminal residue" evidence="1">
    <location>
        <position position="76"/>
    </location>
</feature>
<organism evidence="1 2">
    <name type="scientific">Stegodyphus mimosarum</name>
    <name type="common">African social velvet spider</name>
    <dbReference type="NCBI Taxonomy" id="407821"/>
    <lineage>
        <taxon>Eukaryota</taxon>
        <taxon>Metazoa</taxon>
        <taxon>Ecdysozoa</taxon>
        <taxon>Arthropoda</taxon>
        <taxon>Chelicerata</taxon>
        <taxon>Arachnida</taxon>
        <taxon>Araneae</taxon>
        <taxon>Araneomorphae</taxon>
        <taxon>Entelegynae</taxon>
        <taxon>Eresoidea</taxon>
        <taxon>Eresidae</taxon>
        <taxon>Stegodyphus</taxon>
    </lineage>
</organism>
<proteinExistence type="predicted"/>
<dbReference type="AlphaFoldDB" id="A0A087TE72"/>
<keyword evidence="2" id="KW-1185">Reference proteome</keyword>
<reference evidence="1 2" key="1">
    <citation type="submission" date="2013-11" db="EMBL/GenBank/DDBJ databases">
        <title>Genome sequencing of Stegodyphus mimosarum.</title>
        <authorList>
            <person name="Bechsgaard J."/>
        </authorList>
    </citation>
    <scope>NUCLEOTIDE SEQUENCE [LARGE SCALE GENOMIC DNA]</scope>
</reference>
<dbReference type="EMBL" id="KK114821">
    <property type="protein sequence ID" value="KFM63411.1"/>
    <property type="molecule type" value="Genomic_DNA"/>
</dbReference>
<evidence type="ECO:0000313" key="1">
    <source>
        <dbReference type="EMBL" id="KFM63411.1"/>
    </source>
</evidence>
<sequence length="76" mass="8639">MKQKFLSCEKTVEVSSESGGELKLFFRKQKSFDSGSEHLKIQKSKSLQNFQEKSSMVTDLIQELEVTGFKSMPESS</sequence>
<name>A0A087TE72_STEMI</name>
<dbReference type="Proteomes" id="UP000054359">
    <property type="component" value="Unassembled WGS sequence"/>
</dbReference>
<evidence type="ECO:0000313" key="2">
    <source>
        <dbReference type="Proteomes" id="UP000054359"/>
    </source>
</evidence>
<accession>A0A087TE72</accession>